<dbReference type="AlphaFoldDB" id="A0A1I5WBG3"/>
<protein>
    <recommendedName>
        <fullName evidence="4">Protein ImuA</fullName>
    </recommendedName>
</protein>
<reference evidence="2 3" key="1">
    <citation type="submission" date="2016-10" db="EMBL/GenBank/DDBJ databases">
        <authorList>
            <person name="de Groot N.N."/>
        </authorList>
    </citation>
    <scope>NUCLEOTIDE SEQUENCE [LARGE SCALE GENOMIC DNA]</scope>
    <source>
        <strain evidence="2 3">DSM 15893</strain>
    </source>
</reference>
<dbReference type="GeneID" id="35873239"/>
<dbReference type="InterPro" id="IPR027417">
    <property type="entry name" value="P-loop_NTPase"/>
</dbReference>
<sequence>MLDNLLALHSGLWTANRLYQPQTHCRPSGFALLDEKLEGGWPESGVVELQLTCFGVGELRLVLPAIATALKDSELTLFACPPGDVNPVALCQAGIDLDKVVVLASSSDASLWCVEQALKSGCCRTAVLWGDALSVTQARRLQLAATENDCLLFMITHKRSVQGLPVSCRLALTPSDSGIAINVVKRRGLPVQPFTLTMPAMYTEHHWSSKAHSITKSKATKSKTTKSKTSESKTTESKTSEKKTPSQMIGSPLSEQQHLPVPNNVVSLFR</sequence>
<evidence type="ECO:0000313" key="3">
    <source>
        <dbReference type="Proteomes" id="UP000182692"/>
    </source>
</evidence>
<evidence type="ECO:0000256" key="1">
    <source>
        <dbReference type="SAM" id="MobiDB-lite"/>
    </source>
</evidence>
<dbReference type="EMBL" id="FOWR01000046">
    <property type="protein sequence ID" value="SFQ17039.1"/>
    <property type="molecule type" value="Genomic_DNA"/>
</dbReference>
<feature type="compositionally biased region" description="Basic and acidic residues" evidence="1">
    <location>
        <begin position="228"/>
        <end position="244"/>
    </location>
</feature>
<feature type="compositionally biased region" description="Polar residues" evidence="1">
    <location>
        <begin position="247"/>
        <end position="257"/>
    </location>
</feature>
<dbReference type="NCBIfam" id="NF033429">
    <property type="entry name" value="ImuA_translesion"/>
    <property type="match status" value="1"/>
</dbReference>
<dbReference type="STRING" id="1121869.SAMN03084138_04246"/>
<organism evidence="2 3">
    <name type="scientific">Enterovibrio norvegicus DSM 15893</name>
    <dbReference type="NCBI Taxonomy" id="1121869"/>
    <lineage>
        <taxon>Bacteria</taxon>
        <taxon>Pseudomonadati</taxon>
        <taxon>Pseudomonadota</taxon>
        <taxon>Gammaproteobacteria</taxon>
        <taxon>Vibrionales</taxon>
        <taxon>Vibrionaceae</taxon>
        <taxon>Enterovibrio</taxon>
    </lineage>
</organism>
<proteinExistence type="predicted"/>
<dbReference type="Gene3D" id="3.40.50.300">
    <property type="entry name" value="P-loop containing nucleotide triphosphate hydrolases"/>
    <property type="match status" value="1"/>
</dbReference>
<name>A0A1I5WBG3_9GAMM</name>
<dbReference type="SUPFAM" id="SSF52540">
    <property type="entry name" value="P-loop containing nucleoside triphosphate hydrolases"/>
    <property type="match status" value="1"/>
</dbReference>
<evidence type="ECO:0008006" key="4">
    <source>
        <dbReference type="Google" id="ProtNLM"/>
    </source>
</evidence>
<dbReference type="InterPro" id="IPR047610">
    <property type="entry name" value="ImuA_translesion"/>
</dbReference>
<evidence type="ECO:0000313" key="2">
    <source>
        <dbReference type="EMBL" id="SFQ17039.1"/>
    </source>
</evidence>
<dbReference type="RefSeq" id="WP_074928513.1">
    <property type="nucleotide sequence ID" value="NZ_FOWR01000046.1"/>
</dbReference>
<accession>A0A1I5WBG3</accession>
<gene>
    <name evidence="2" type="ORF">SAMN03084138_04246</name>
</gene>
<dbReference type="OrthoDB" id="9811176at2"/>
<dbReference type="Proteomes" id="UP000182692">
    <property type="component" value="Unassembled WGS sequence"/>
</dbReference>
<feature type="compositionally biased region" description="Basic residues" evidence="1">
    <location>
        <begin position="213"/>
        <end position="226"/>
    </location>
</feature>
<feature type="region of interest" description="Disordered" evidence="1">
    <location>
        <begin position="212"/>
        <end position="270"/>
    </location>
</feature>